<evidence type="ECO:0000256" key="1">
    <source>
        <dbReference type="SAM" id="Phobius"/>
    </source>
</evidence>
<keyword evidence="1" id="KW-0472">Membrane</keyword>
<accession>A0A133VPI6</accession>
<feature type="transmembrane region" description="Helical" evidence="1">
    <location>
        <begin position="20"/>
        <end position="39"/>
    </location>
</feature>
<keyword evidence="1" id="KW-0812">Transmembrane</keyword>
<sequence>MKLNLGKEVSILGKSIPVAILILIAITGIASAGLLAHYVTVSGTADVKQSVVFSDETTSKTFSFDGTDVTAGDTRTDIYTLETRAEKPAKVGFSTNQDDLSTSGNEGDVTGIDTSYYFVTTVFAKGSGSATWKDDGTVDISVASDGSGAGVALVPVDRAISDKGDLDSLISQMSVTGTGDIYKQLMIDLDPSDASSNWAQATPNGFFVYSSEGEFVETYSDYSNIDSSYLDKAVVVGAKGQIWRGDGASGGGTVDSITFDGNTYELNKDDRTMLQKSELTFPPLPKEEFDIAVVNDFAVDLEPHQYEITSNVNPL</sequence>
<dbReference type="Proteomes" id="UP000070256">
    <property type="component" value="Unassembled WGS sequence"/>
</dbReference>
<dbReference type="AlphaFoldDB" id="A0A133VPI6"/>
<keyword evidence="1" id="KW-1133">Transmembrane helix</keyword>
<protein>
    <submittedName>
        <fullName evidence="2">Uncharacterized protein</fullName>
    </submittedName>
</protein>
<comment type="caution">
    <text evidence="2">The sequence shown here is derived from an EMBL/GenBank/DDBJ whole genome shotgun (WGS) entry which is preliminary data.</text>
</comment>
<name>A0A133VPI6_9EURY</name>
<proteinExistence type="predicted"/>
<reference evidence="2 3" key="1">
    <citation type="journal article" date="2016" name="Sci. Rep.">
        <title>Metabolic traits of an uncultured archaeal lineage -MSBL1- from brine pools of the Red Sea.</title>
        <authorList>
            <person name="Mwirichia R."/>
            <person name="Alam I."/>
            <person name="Rashid M."/>
            <person name="Vinu M."/>
            <person name="Ba-Alawi W."/>
            <person name="Anthony Kamau A."/>
            <person name="Kamanda Ngugi D."/>
            <person name="Goker M."/>
            <person name="Klenk H.P."/>
            <person name="Bajic V."/>
            <person name="Stingl U."/>
        </authorList>
    </citation>
    <scope>NUCLEOTIDE SEQUENCE [LARGE SCALE GENOMIC DNA]</scope>
    <source>
        <strain evidence="2">SCGC-AAA385D11</strain>
    </source>
</reference>
<evidence type="ECO:0000313" key="3">
    <source>
        <dbReference type="Proteomes" id="UP000070256"/>
    </source>
</evidence>
<keyword evidence="3" id="KW-1185">Reference proteome</keyword>
<gene>
    <name evidence="2" type="ORF">AKJ58_00135</name>
</gene>
<evidence type="ECO:0000313" key="2">
    <source>
        <dbReference type="EMBL" id="KXB08350.1"/>
    </source>
</evidence>
<dbReference type="EMBL" id="LHYK01000002">
    <property type="protein sequence ID" value="KXB08350.1"/>
    <property type="molecule type" value="Genomic_DNA"/>
</dbReference>
<organism evidence="2 3">
    <name type="scientific">candidate division MSBL1 archaeon SCGC-AAA385D11</name>
    <dbReference type="NCBI Taxonomy" id="1698286"/>
    <lineage>
        <taxon>Archaea</taxon>
        <taxon>Methanobacteriati</taxon>
        <taxon>Methanobacteriota</taxon>
        <taxon>candidate division MSBL1</taxon>
    </lineage>
</organism>